<evidence type="ECO:0000256" key="2">
    <source>
        <dbReference type="ARBA" id="ARBA00022679"/>
    </source>
</evidence>
<dbReference type="Pfam" id="PF00588">
    <property type="entry name" value="SpoU_methylase"/>
    <property type="match status" value="1"/>
</dbReference>
<dbReference type="GO" id="GO:0032259">
    <property type="term" value="P:methylation"/>
    <property type="evidence" value="ECO:0007669"/>
    <property type="project" value="UniProtKB-KW"/>
</dbReference>
<name>A0A0S4TBH6_CRYHO</name>
<dbReference type="InterPro" id="IPR029026">
    <property type="entry name" value="tRNA_m1G_MTases_N"/>
</dbReference>
<dbReference type="VEuPathDB" id="CryptoDB:GY17_00003417"/>
<dbReference type="GO" id="GO:0006396">
    <property type="term" value="P:RNA processing"/>
    <property type="evidence" value="ECO:0007669"/>
    <property type="project" value="InterPro"/>
</dbReference>
<dbReference type="CDD" id="cd18096">
    <property type="entry name" value="SpoU-like"/>
    <property type="match status" value="1"/>
</dbReference>
<dbReference type="Proteomes" id="UP000199752">
    <property type="component" value="Chromosome 2"/>
</dbReference>
<dbReference type="EMBL" id="LN877948">
    <property type="protein sequence ID" value="CUV04412.1"/>
    <property type="molecule type" value="Genomic_DNA"/>
</dbReference>
<dbReference type="VEuPathDB" id="CryptoDB:ChTU502y2012_387g0125"/>
<dbReference type="PANTHER" id="PTHR43191:SF7">
    <property type="entry name" value="OBP33PEP LIKE PROTEIN"/>
    <property type="match status" value="1"/>
</dbReference>
<protein>
    <recommendedName>
        <fullName evidence="3">tRNA/rRNA methyltransferase SpoU type domain-containing protein</fullName>
    </recommendedName>
</protein>
<dbReference type="PANTHER" id="PTHR43191">
    <property type="entry name" value="RRNA METHYLTRANSFERASE 3"/>
    <property type="match status" value="1"/>
</dbReference>
<dbReference type="Gene3D" id="3.40.1280.10">
    <property type="match status" value="1"/>
</dbReference>
<dbReference type="SUPFAM" id="SSF75217">
    <property type="entry name" value="alpha/beta knot"/>
    <property type="match status" value="1"/>
</dbReference>
<evidence type="ECO:0000256" key="1">
    <source>
        <dbReference type="ARBA" id="ARBA00022603"/>
    </source>
</evidence>
<dbReference type="InterPro" id="IPR001537">
    <property type="entry name" value="SpoU_MeTrfase"/>
</dbReference>
<keyword evidence="1" id="KW-0489">Methyltransferase</keyword>
<reference evidence="4" key="1">
    <citation type="submission" date="2015-08" db="EMBL/GenBank/DDBJ databases">
        <authorList>
            <person name="Babu N.S."/>
            <person name="Beckwith C.J."/>
            <person name="Beseler K.G."/>
            <person name="Brison A."/>
            <person name="Carone J.V."/>
            <person name="Caskin T.P."/>
            <person name="Diamond M."/>
            <person name="Durham M.E."/>
            <person name="Foxe J.M."/>
            <person name="Go M."/>
            <person name="Henderson B.A."/>
            <person name="Jones I.B."/>
            <person name="McGettigan J.A."/>
            <person name="Micheletti S.J."/>
            <person name="Nasrallah M.E."/>
            <person name="Ortiz D."/>
            <person name="Piller C.R."/>
            <person name="Privatt S.R."/>
            <person name="Schneider S.L."/>
            <person name="Sharp S."/>
            <person name="Smith T.C."/>
            <person name="Stanton J.D."/>
            <person name="Ullery H.E."/>
            <person name="Wilson R.J."/>
            <person name="Serrano M.G."/>
            <person name="Buck G."/>
            <person name="Lee V."/>
            <person name="Wang Y."/>
            <person name="Carvalho R."/>
            <person name="Voegtly L."/>
            <person name="Shi R."/>
            <person name="Duckworth R."/>
            <person name="Johnson A."/>
            <person name="Loviza R."/>
            <person name="Walstead R."/>
            <person name="Shah Z."/>
            <person name="Kiflezghi M."/>
            <person name="Wade K."/>
            <person name="Ball S.L."/>
            <person name="Bradley K.W."/>
            <person name="Asai D.J."/>
            <person name="Bowman C.A."/>
            <person name="Russell D.A."/>
            <person name="Pope W.H."/>
            <person name="Jacobs-Sera D."/>
            <person name="Hendrix R.W."/>
            <person name="Hatfull G.F."/>
        </authorList>
    </citation>
    <scope>NUCLEOTIDE SEQUENCE [LARGE SCALE GENOMIC DNA]</scope>
</reference>
<accession>A0A0S4TBH6</accession>
<proteinExistence type="predicted"/>
<keyword evidence="2" id="KW-0808">Transferase</keyword>
<feature type="domain" description="tRNA/rRNA methyltransferase SpoU type" evidence="3">
    <location>
        <begin position="16"/>
        <end position="152"/>
    </location>
</feature>
<dbReference type="GO" id="GO:0003723">
    <property type="term" value="F:RNA binding"/>
    <property type="evidence" value="ECO:0007669"/>
    <property type="project" value="InterPro"/>
</dbReference>
<dbReference type="VEuPathDB" id="CryptoDB:Chro.20065"/>
<organism evidence="4">
    <name type="scientific">Cryptosporidium hominis</name>
    <dbReference type="NCBI Taxonomy" id="237895"/>
    <lineage>
        <taxon>Eukaryota</taxon>
        <taxon>Sar</taxon>
        <taxon>Alveolata</taxon>
        <taxon>Apicomplexa</taxon>
        <taxon>Conoidasida</taxon>
        <taxon>Coccidia</taxon>
        <taxon>Eucoccidiorida</taxon>
        <taxon>Eimeriorina</taxon>
        <taxon>Cryptosporidiidae</taxon>
        <taxon>Cryptosporidium</taxon>
    </lineage>
</organism>
<dbReference type="VEuPathDB" id="CryptoDB:CHUDEA2_570"/>
<evidence type="ECO:0000313" key="4">
    <source>
        <dbReference type="EMBL" id="CUV04412.1"/>
    </source>
</evidence>
<evidence type="ECO:0000259" key="3">
    <source>
        <dbReference type="Pfam" id="PF00588"/>
    </source>
</evidence>
<dbReference type="GO" id="GO:0008173">
    <property type="term" value="F:RNA methyltransferase activity"/>
    <property type="evidence" value="ECO:0007669"/>
    <property type="project" value="InterPro"/>
</dbReference>
<gene>
    <name evidence="4" type="ORF">CHUDEA2_570</name>
</gene>
<dbReference type="InterPro" id="IPR051259">
    <property type="entry name" value="rRNA_Methyltransferase"/>
</dbReference>
<sequence>MDDIKRNKDPKDLPEFYLVLSNISKRQNFGTLLRSACGFGVSEVLVVGEKKLMTFGNKGTLPHLSLTQYENIDQVVDIIKEKEMDLVGIEISDESRPIYPHPFKRSTAFLLGNEGTGLSQKYIKLCDYLIHIPLYGNGTASLNVAIAGSIVFHHFAIWAKFTESSKKGAKYIIQDNNNNNNNNNNDHHNIDISNVKGKIRHYLFPSELEKRMIEKKRIERKRKKEESENQPN</sequence>
<dbReference type="InterPro" id="IPR029028">
    <property type="entry name" value="Alpha/beta_knot_MTases"/>
</dbReference>
<dbReference type="AlphaFoldDB" id="A0A0S4TBH6"/>